<dbReference type="Gene3D" id="3.40.1780.10">
    <property type="entry name" value="QueA-like"/>
    <property type="match status" value="1"/>
</dbReference>
<evidence type="ECO:0000256" key="4">
    <source>
        <dbReference type="ARBA" id="ARBA00022785"/>
    </source>
</evidence>
<keyword evidence="4" id="KW-0671">Queuosine biosynthesis</keyword>
<protein>
    <recommendedName>
        <fullName evidence="6">S-adenosylmethionine:tRNA ribosyltransferase-isomerase</fullName>
    </recommendedName>
</protein>
<accession>A0A381NGA2</accession>
<reference evidence="5" key="1">
    <citation type="submission" date="2018-05" db="EMBL/GenBank/DDBJ databases">
        <authorList>
            <person name="Lanie J.A."/>
            <person name="Ng W.-L."/>
            <person name="Kazmierczak K.M."/>
            <person name="Andrzejewski T.M."/>
            <person name="Davidsen T.M."/>
            <person name="Wayne K.J."/>
            <person name="Tettelin H."/>
            <person name="Glass J.I."/>
            <person name="Rusch D."/>
            <person name="Podicherti R."/>
            <person name="Tsui H.-C.T."/>
            <person name="Winkler M.E."/>
        </authorList>
    </citation>
    <scope>NUCLEOTIDE SEQUENCE</scope>
</reference>
<dbReference type="PANTHER" id="PTHR30307">
    <property type="entry name" value="S-ADENOSYLMETHIONINE:TRNA RIBOSYLTRANSFERASE-ISOMERASE"/>
    <property type="match status" value="1"/>
</dbReference>
<keyword evidence="3" id="KW-0949">S-adenosyl-L-methionine</keyword>
<keyword evidence="2" id="KW-0808">Transferase</keyword>
<dbReference type="EMBL" id="UINC01000339">
    <property type="protein sequence ID" value="SUZ53620.1"/>
    <property type="molecule type" value="Genomic_DNA"/>
</dbReference>
<evidence type="ECO:0008006" key="6">
    <source>
        <dbReference type="Google" id="ProtNLM"/>
    </source>
</evidence>
<dbReference type="GO" id="GO:0008616">
    <property type="term" value="P:tRNA queuosine(34) biosynthetic process"/>
    <property type="evidence" value="ECO:0007669"/>
    <property type="project" value="UniProtKB-KW"/>
</dbReference>
<name>A0A381NGA2_9ZZZZ</name>
<dbReference type="PANTHER" id="PTHR30307:SF0">
    <property type="entry name" value="S-ADENOSYLMETHIONINE:TRNA RIBOSYLTRANSFERASE-ISOMERASE"/>
    <property type="match status" value="1"/>
</dbReference>
<dbReference type="InterPro" id="IPR003699">
    <property type="entry name" value="QueA"/>
</dbReference>
<sequence>MPSSDSQLSSYNYELPQNLIAQHPAAERDQSRMLMLERQSGQISHHNFAEIVSLLPESSCLVINNTKVLPARLPGKRQTGAVIEALLVEEKSEGLWSAIVRKAGRINTGELLEFCGGRLRAVAQQRLEEGEWLLSFEEAELLKERLEEFGLPPLPPYIERRHASALQNAEDRQRYQTCFASEPGAIAAPTAGLHFTPEILTEISQRGIDILEVTLHVGLGTFSSIEVEDIRQHKMHAEFFSVSAQTLEQLKKYRLNQKKIICLGTTSVRVLETLAQQKFQVSSGWTDIFIHAPYEFRMMAGLLTNFHLPKSTLMLLVSAFCGRDFLLSAYRQAVEHNYRFFSYGDCMLIL</sequence>
<dbReference type="Gene3D" id="2.40.10.240">
    <property type="entry name" value="QueA-like"/>
    <property type="match status" value="1"/>
</dbReference>
<evidence type="ECO:0000256" key="2">
    <source>
        <dbReference type="ARBA" id="ARBA00022679"/>
    </source>
</evidence>
<dbReference type="InterPro" id="IPR042119">
    <property type="entry name" value="QueA_dom2"/>
</dbReference>
<dbReference type="NCBIfam" id="NF001140">
    <property type="entry name" value="PRK00147.1"/>
    <property type="match status" value="1"/>
</dbReference>
<evidence type="ECO:0000256" key="1">
    <source>
        <dbReference type="ARBA" id="ARBA00022490"/>
    </source>
</evidence>
<proteinExistence type="inferred from homology"/>
<keyword evidence="1" id="KW-0963">Cytoplasm</keyword>
<evidence type="ECO:0000256" key="3">
    <source>
        <dbReference type="ARBA" id="ARBA00022691"/>
    </source>
</evidence>
<gene>
    <name evidence="5" type="ORF">METZ01_LOCUS6474</name>
</gene>
<dbReference type="NCBIfam" id="TIGR00113">
    <property type="entry name" value="queA"/>
    <property type="match status" value="1"/>
</dbReference>
<dbReference type="AlphaFoldDB" id="A0A381NGA2"/>
<dbReference type="HAMAP" id="MF_00113">
    <property type="entry name" value="QueA"/>
    <property type="match status" value="1"/>
</dbReference>
<organism evidence="5">
    <name type="scientific">marine metagenome</name>
    <dbReference type="NCBI Taxonomy" id="408172"/>
    <lineage>
        <taxon>unclassified sequences</taxon>
        <taxon>metagenomes</taxon>
        <taxon>ecological metagenomes</taxon>
    </lineage>
</organism>
<dbReference type="InterPro" id="IPR036100">
    <property type="entry name" value="QueA_sf"/>
</dbReference>
<evidence type="ECO:0000313" key="5">
    <source>
        <dbReference type="EMBL" id="SUZ53620.1"/>
    </source>
</evidence>
<dbReference type="GO" id="GO:0051075">
    <property type="term" value="F:S-adenosylmethionine:tRNA ribosyltransferase-isomerase activity"/>
    <property type="evidence" value="ECO:0007669"/>
    <property type="project" value="TreeGrafter"/>
</dbReference>
<dbReference type="InterPro" id="IPR042118">
    <property type="entry name" value="QueA_dom1"/>
</dbReference>
<dbReference type="Pfam" id="PF02547">
    <property type="entry name" value="Queuosine_synth"/>
    <property type="match status" value="1"/>
</dbReference>
<dbReference type="SUPFAM" id="SSF111337">
    <property type="entry name" value="QueA-like"/>
    <property type="match status" value="1"/>
</dbReference>